<dbReference type="PANTHER" id="PTHR43884:SF12">
    <property type="entry name" value="ISOVALERYL-COA DEHYDROGENASE, MITOCHONDRIAL-RELATED"/>
    <property type="match status" value="1"/>
</dbReference>
<dbReference type="FunFam" id="2.40.110.10:FF:000009">
    <property type="entry name" value="Acyl-CoA dehydrogenase"/>
    <property type="match status" value="1"/>
</dbReference>
<feature type="domain" description="Acyl-CoA oxidase/dehydrogenase middle" evidence="8">
    <location>
        <begin position="119"/>
        <end position="213"/>
    </location>
</feature>
<dbReference type="Pfam" id="PF02770">
    <property type="entry name" value="Acyl-CoA_dh_M"/>
    <property type="match status" value="1"/>
</dbReference>
<dbReference type="FunFam" id="1.10.540.10:FF:000002">
    <property type="entry name" value="Acyl-CoA dehydrogenase FadE19"/>
    <property type="match status" value="1"/>
</dbReference>
<dbReference type="Proteomes" id="UP000199202">
    <property type="component" value="Unassembled WGS sequence"/>
</dbReference>
<protein>
    <submittedName>
        <fullName evidence="10">Acyl-CoA dehydrogenase</fullName>
    </submittedName>
</protein>
<evidence type="ECO:0000256" key="1">
    <source>
        <dbReference type="ARBA" id="ARBA00001974"/>
    </source>
</evidence>
<dbReference type="Gene3D" id="1.20.140.10">
    <property type="entry name" value="Butyryl-CoA Dehydrogenase, subunit A, domain 3"/>
    <property type="match status" value="1"/>
</dbReference>
<evidence type="ECO:0000256" key="2">
    <source>
        <dbReference type="ARBA" id="ARBA00009347"/>
    </source>
</evidence>
<keyword evidence="4 6" id="KW-0274">FAD</keyword>
<dbReference type="Gene3D" id="2.40.110.10">
    <property type="entry name" value="Butyryl-CoA Dehydrogenase, subunit A, domain 2"/>
    <property type="match status" value="1"/>
</dbReference>
<evidence type="ECO:0000313" key="10">
    <source>
        <dbReference type="EMBL" id="SDH49551.1"/>
    </source>
</evidence>
<comment type="cofactor">
    <cofactor evidence="1 6">
        <name>FAD</name>
        <dbReference type="ChEBI" id="CHEBI:57692"/>
    </cofactor>
</comment>
<dbReference type="FunFam" id="1.20.140.10:FF:000001">
    <property type="entry name" value="Acyl-CoA dehydrogenase"/>
    <property type="match status" value="1"/>
</dbReference>
<feature type="domain" description="Acyl-CoA dehydrogenase/oxidase N-terminal" evidence="9">
    <location>
        <begin position="4"/>
        <end position="114"/>
    </location>
</feature>
<accession>A0A1G8CVM3</accession>
<feature type="domain" description="Acyl-CoA dehydrogenase/oxidase C-terminal" evidence="7">
    <location>
        <begin position="225"/>
        <end position="373"/>
    </location>
</feature>
<comment type="similarity">
    <text evidence="2 6">Belongs to the acyl-CoA dehydrogenase family.</text>
</comment>
<dbReference type="GO" id="GO:0050660">
    <property type="term" value="F:flavin adenine dinucleotide binding"/>
    <property type="evidence" value="ECO:0007669"/>
    <property type="project" value="InterPro"/>
</dbReference>
<dbReference type="GO" id="GO:0003995">
    <property type="term" value="F:acyl-CoA dehydrogenase activity"/>
    <property type="evidence" value="ECO:0007669"/>
    <property type="project" value="InterPro"/>
</dbReference>
<dbReference type="PANTHER" id="PTHR43884">
    <property type="entry name" value="ACYL-COA DEHYDROGENASE"/>
    <property type="match status" value="1"/>
</dbReference>
<reference evidence="10 11" key="1">
    <citation type="submission" date="2016-10" db="EMBL/GenBank/DDBJ databases">
        <authorList>
            <person name="de Groot N.N."/>
        </authorList>
    </citation>
    <scope>NUCLEOTIDE SEQUENCE [LARGE SCALE GENOMIC DNA]</scope>
    <source>
        <strain evidence="10 11">CGMCC 4.6533</strain>
    </source>
</reference>
<evidence type="ECO:0000256" key="4">
    <source>
        <dbReference type="ARBA" id="ARBA00022827"/>
    </source>
</evidence>
<evidence type="ECO:0000259" key="9">
    <source>
        <dbReference type="Pfam" id="PF02771"/>
    </source>
</evidence>
<evidence type="ECO:0000256" key="3">
    <source>
        <dbReference type="ARBA" id="ARBA00022630"/>
    </source>
</evidence>
<evidence type="ECO:0000259" key="8">
    <source>
        <dbReference type="Pfam" id="PF02770"/>
    </source>
</evidence>
<dbReference type="InterPro" id="IPR006089">
    <property type="entry name" value="Acyl-CoA_DH_CS"/>
</dbReference>
<evidence type="ECO:0000259" key="7">
    <source>
        <dbReference type="Pfam" id="PF00441"/>
    </source>
</evidence>
<dbReference type="InterPro" id="IPR046373">
    <property type="entry name" value="Acyl-CoA_Oxase/DH_mid-dom_sf"/>
</dbReference>
<dbReference type="InterPro" id="IPR013786">
    <property type="entry name" value="AcylCoA_DH/ox_N"/>
</dbReference>
<dbReference type="PIRSF" id="PIRSF016578">
    <property type="entry name" value="HsaA"/>
    <property type="match status" value="1"/>
</dbReference>
<evidence type="ECO:0000313" key="11">
    <source>
        <dbReference type="Proteomes" id="UP000199202"/>
    </source>
</evidence>
<dbReference type="InterPro" id="IPR009075">
    <property type="entry name" value="AcylCo_DH/oxidase_C"/>
</dbReference>
<dbReference type="AlphaFoldDB" id="A0A1G8CVM3"/>
<sequence length="378" mass="40997">MLKDEYEELRKTVEGFARDVVAPVIGDYYEREEFPYDIVRQMGAMGLFGLPFPEEYGGMGGDYFALCIALEELARVDSSVSITLEAAVSLGAMPIFRFGTEEQRRHWLPRLTSGAELGAFGLTEPGGGTDVPGGMRTTAVLDGAEWVINGTKAFITNSGTDITGFVGVAALTGEGEISTILVPKGTPGFTVSKKYSKVGWNASDTRELSFSDCRVPAGNLLGERGRGYAQFLQTLDEGRVAIAAVSVGLAQGCVDECLKYVRDRRAFGHPIGHYQAIQFKIADMEARAHTARLAYYHAAEKMMAGQPFKKEAAIAKLVASNAAMDNSRDATQVFGGYGFMNEFPVGRFYRDAKILEIGEGTSEVQRMLIARQLGLGDL</sequence>
<dbReference type="InterPro" id="IPR036250">
    <property type="entry name" value="AcylCo_DH-like_C"/>
</dbReference>
<keyword evidence="3 6" id="KW-0285">Flavoprotein</keyword>
<dbReference type="InterPro" id="IPR009100">
    <property type="entry name" value="AcylCoA_DH/oxidase_NM_dom_sf"/>
</dbReference>
<dbReference type="OrthoDB" id="5241155at2"/>
<keyword evidence="11" id="KW-1185">Reference proteome</keyword>
<dbReference type="SUPFAM" id="SSF56645">
    <property type="entry name" value="Acyl-CoA dehydrogenase NM domain-like"/>
    <property type="match status" value="1"/>
</dbReference>
<name>A0A1G8CVM3_9ACTN</name>
<keyword evidence="5 6" id="KW-0560">Oxidoreductase</keyword>
<dbReference type="STRING" id="633440.SAMN05421869_102402"/>
<dbReference type="PROSITE" id="PS00073">
    <property type="entry name" value="ACYL_COA_DH_2"/>
    <property type="match status" value="1"/>
</dbReference>
<dbReference type="InterPro" id="IPR006091">
    <property type="entry name" value="Acyl-CoA_Oxase/DH_mid-dom"/>
</dbReference>
<dbReference type="PROSITE" id="PS00072">
    <property type="entry name" value="ACYL_COA_DH_1"/>
    <property type="match status" value="1"/>
</dbReference>
<dbReference type="RefSeq" id="WP_090929693.1">
    <property type="nucleotide sequence ID" value="NZ_FNDJ01000002.1"/>
</dbReference>
<dbReference type="Pfam" id="PF02771">
    <property type="entry name" value="Acyl-CoA_dh_N"/>
    <property type="match status" value="1"/>
</dbReference>
<dbReference type="Pfam" id="PF00441">
    <property type="entry name" value="Acyl-CoA_dh_1"/>
    <property type="match status" value="1"/>
</dbReference>
<dbReference type="SUPFAM" id="SSF47203">
    <property type="entry name" value="Acyl-CoA dehydrogenase C-terminal domain-like"/>
    <property type="match status" value="1"/>
</dbReference>
<organism evidence="10 11">
    <name type="scientific">Nonomuraea jiangxiensis</name>
    <dbReference type="NCBI Taxonomy" id="633440"/>
    <lineage>
        <taxon>Bacteria</taxon>
        <taxon>Bacillati</taxon>
        <taxon>Actinomycetota</taxon>
        <taxon>Actinomycetes</taxon>
        <taxon>Streptosporangiales</taxon>
        <taxon>Streptosporangiaceae</taxon>
        <taxon>Nonomuraea</taxon>
    </lineage>
</organism>
<dbReference type="EMBL" id="FNDJ01000002">
    <property type="protein sequence ID" value="SDH49551.1"/>
    <property type="molecule type" value="Genomic_DNA"/>
</dbReference>
<gene>
    <name evidence="10" type="ORF">SAMN05421869_102402</name>
</gene>
<dbReference type="InterPro" id="IPR037069">
    <property type="entry name" value="AcylCoA_DH/ox_N_sf"/>
</dbReference>
<dbReference type="Gene3D" id="1.10.540.10">
    <property type="entry name" value="Acyl-CoA dehydrogenase/oxidase, N-terminal domain"/>
    <property type="match status" value="1"/>
</dbReference>
<evidence type="ECO:0000256" key="5">
    <source>
        <dbReference type="ARBA" id="ARBA00023002"/>
    </source>
</evidence>
<evidence type="ECO:0000256" key="6">
    <source>
        <dbReference type="RuleBase" id="RU362125"/>
    </source>
</evidence>
<proteinExistence type="inferred from homology"/>